<dbReference type="InterPro" id="IPR029014">
    <property type="entry name" value="NiFe-Hase_large"/>
</dbReference>
<evidence type="ECO:0000313" key="7">
    <source>
        <dbReference type="EMBL" id="MBK3332950.1"/>
    </source>
</evidence>
<dbReference type="PANTHER" id="PTHR42958:SF4">
    <property type="entry name" value="HYDROGENASE EXPRESSION_FORMATION PROTEIN HUPK"/>
    <property type="match status" value="1"/>
</dbReference>
<comment type="cofactor">
    <cofactor evidence="1">
        <name>Ni(2+)</name>
        <dbReference type="ChEBI" id="CHEBI:49786"/>
    </cofactor>
</comment>
<dbReference type="InterPro" id="IPR001501">
    <property type="entry name" value="Ni-dep_hyd_lsu"/>
</dbReference>
<reference evidence="7 8" key="1">
    <citation type="journal article" date="2021" name="Syst. Appl. Microbiol.">
        <title>Persephonella atlantica sp. nov.: How to adapt to physico-chemical gradients in high temperature hydrothermal habitats.</title>
        <authorList>
            <person name="Francois D.X."/>
            <person name="Godfroy A."/>
            <person name="Mathien C."/>
            <person name="Aube J."/>
            <person name="Cathalot C."/>
            <person name="Lesongeur F."/>
            <person name="L'Haridon S."/>
            <person name="Philippon X."/>
            <person name="Roussel E.G."/>
        </authorList>
    </citation>
    <scope>NUCLEOTIDE SEQUENCE [LARGE SCALE GENOMIC DNA]</scope>
    <source>
        <strain evidence="7 8">MO1340</strain>
    </source>
</reference>
<evidence type="ECO:0000256" key="6">
    <source>
        <dbReference type="ARBA" id="ARBA00023002"/>
    </source>
</evidence>
<protein>
    <submittedName>
        <fullName evidence="7">Nickel-dependent hydrogenase large subunit</fullName>
    </submittedName>
</protein>
<evidence type="ECO:0000256" key="2">
    <source>
        <dbReference type="ARBA" id="ARBA00004196"/>
    </source>
</evidence>
<gene>
    <name evidence="7" type="ORF">GWK41_07700</name>
</gene>
<keyword evidence="8" id="KW-1185">Reference proteome</keyword>
<dbReference type="SUPFAM" id="SSF56762">
    <property type="entry name" value="HydB/Nqo4-like"/>
    <property type="match status" value="1"/>
</dbReference>
<comment type="subcellular location">
    <subcellularLocation>
        <location evidence="2">Cell envelope</location>
    </subcellularLocation>
</comment>
<evidence type="ECO:0000256" key="1">
    <source>
        <dbReference type="ARBA" id="ARBA00001967"/>
    </source>
</evidence>
<comment type="similarity">
    <text evidence="3">Belongs to the [NiFe]/[NiFeSe] hydrogenase large subunit family.</text>
</comment>
<dbReference type="Proteomes" id="UP000772812">
    <property type="component" value="Unassembled WGS sequence"/>
</dbReference>
<dbReference type="EMBL" id="JAACYA010000002">
    <property type="protein sequence ID" value="MBK3332950.1"/>
    <property type="molecule type" value="Genomic_DNA"/>
</dbReference>
<comment type="caution">
    <text evidence="7">The sequence shown here is derived from an EMBL/GenBank/DDBJ whole genome shotgun (WGS) entry which is preliminary data.</text>
</comment>
<dbReference type="PANTHER" id="PTHR42958">
    <property type="entry name" value="HYDROGENASE-2 LARGE CHAIN"/>
    <property type="match status" value="1"/>
</dbReference>
<keyword evidence="5" id="KW-0479">Metal-binding</keyword>
<dbReference type="Gene3D" id="1.10.645.10">
    <property type="entry name" value="Cytochrome-c3 Hydrogenase, chain B"/>
    <property type="match status" value="1"/>
</dbReference>
<dbReference type="InterPro" id="IPR018194">
    <property type="entry name" value="Ni-dep_hyd_lsu_Ni_BS"/>
</dbReference>
<accession>A0ABS1GJ72</accession>
<keyword evidence="4" id="KW-0533">Nickel</keyword>
<evidence type="ECO:0000313" key="8">
    <source>
        <dbReference type="Proteomes" id="UP000772812"/>
    </source>
</evidence>
<name>A0ABS1GJ72_9AQUI</name>
<dbReference type="RefSeq" id="WP_200674351.1">
    <property type="nucleotide sequence ID" value="NZ_JAACYA010000002.1"/>
</dbReference>
<dbReference type="PROSITE" id="PS00507">
    <property type="entry name" value="NI_HGENASE_L_1"/>
    <property type="match status" value="1"/>
</dbReference>
<evidence type="ECO:0000256" key="4">
    <source>
        <dbReference type="ARBA" id="ARBA00022596"/>
    </source>
</evidence>
<sequence length="456" mass="52409">MPKVRKVVLNRVEGEIQLKLVWEKGKVKDAFIIAPNFRGFEFILEGKPALDALVINPRICGICGHAHLIATTKAIENLYENAGLKIDIPQNARLIRDITLGAEIIQNHLRWFYMFVMPDFLKLEKSKKLKDFEPIKGYKWQKAVDFSSRIVKVIAIFGGQWPHTSYSVPGGVVCDPTTFDLTEAKSIVDSVVGFAQQEIFGMDIEDYLSVSSEEEYLKKSKNSDLKKFIFMCKKHQLDHAGKSYHRFLTVCDMEYAFSKGITKKKRRNFYVEKVREIDSYSYLTENGFSFDKNRYSWAKAVRYDGLPYETSPLSRRINSREKLFINLLKHYRDSYMVRMWARIDEIARLLYAMKMWIESIKPSEPFYIPPPADIKEISGKGVGLCEAARGSLIHQLTAEKGIIKKYNIITPSTWNLGPRCEKYLSPAEKAIKGADSQIKAEMILRSFDVCSVCTTH</sequence>
<evidence type="ECO:0000256" key="3">
    <source>
        <dbReference type="ARBA" id="ARBA00009292"/>
    </source>
</evidence>
<keyword evidence="6" id="KW-0560">Oxidoreductase</keyword>
<dbReference type="InterPro" id="IPR050867">
    <property type="entry name" value="NiFe/NiFeSe_hydrgnase_LSU"/>
</dbReference>
<proteinExistence type="inferred from homology"/>
<organism evidence="7 8">
    <name type="scientific">Persephonella atlantica</name>
    <dbReference type="NCBI Taxonomy" id="2699429"/>
    <lineage>
        <taxon>Bacteria</taxon>
        <taxon>Pseudomonadati</taxon>
        <taxon>Aquificota</taxon>
        <taxon>Aquificia</taxon>
        <taxon>Aquificales</taxon>
        <taxon>Hydrogenothermaceae</taxon>
        <taxon>Persephonella</taxon>
    </lineage>
</organism>
<evidence type="ECO:0000256" key="5">
    <source>
        <dbReference type="ARBA" id="ARBA00022723"/>
    </source>
</evidence>
<dbReference type="Pfam" id="PF00374">
    <property type="entry name" value="NiFeSe_Hases"/>
    <property type="match status" value="2"/>
</dbReference>